<keyword evidence="4 5" id="KW-0067">ATP-binding</keyword>
<dbReference type="RefSeq" id="WP_340361414.1">
    <property type="nucleotide sequence ID" value="NZ_JBBKZU010000037.1"/>
</dbReference>
<dbReference type="Pfam" id="PF12462">
    <property type="entry name" value="Helicase_IV_N"/>
    <property type="match status" value="1"/>
</dbReference>
<dbReference type="PANTHER" id="PTHR11070:SF63">
    <property type="entry name" value="DNA HELICASE IV"/>
    <property type="match status" value="1"/>
</dbReference>
<evidence type="ECO:0000256" key="4">
    <source>
        <dbReference type="ARBA" id="ARBA00022840"/>
    </source>
</evidence>
<dbReference type="EMBL" id="JBBKZU010000037">
    <property type="protein sequence ID" value="MEJ8816223.1"/>
    <property type="molecule type" value="Genomic_DNA"/>
</dbReference>
<keyword evidence="3 5" id="KW-0347">Helicase</keyword>
<feature type="binding site" evidence="5">
    <location>
        <begin position="297"/>
        <end position="304"/>
    </location>
    <ligand>
        <name>ATP</name>
        <dbReference type="ChEBI" id="CHEBI:30616"/>
    </ligand>
</feature>
<feature type="domain" description="UvrD-like helicase ATP-binding" evidence="7">
    <location>
        <begin position="276"/>
        <end position="547"/>
    </location>
</feature>
<evidence type="ECO:0000313" key="9">
    <source>
        <dbReference type="Proteomes" id="UP001365846"/>
    </source>
</evidence>
<evidence type="ECO:0000313" key="8">
    <source>
        <dbReference type="EMBL" id="MEJ8816223.1"/>
    </source>
</evidence>
<feature type="compositionally biased region" description="Polar residues" evidence="6">
    <location>
        <begin position="14"/>
        <end position="33"/>
    </location>
</feature>
<dbReference type="InterPro" id="IPR027417">
    <property type="entry name" value="P-loop_NTPase"/>
</dbReference>
<keyword evidence="1 5" id="KW-0547">Nucleotide-binding</keyword>
<evidence type="ECO:0000256" key="6">
    <source>
        <dbReference type="SAM" id="MobiDB-lite"/>
    </source>
</evidence>
<evidence type="ECO:0000256" key="2">
    <source>
        <dbReference type="ARBA" id="ARBA00022801"/>
    </source>
</evidence>
<evidence type="ECO:0000256" key="3">
    <source>
        <dbReference type="ARBA" id="ARBA00022806"/>
    </source>
</evidence>
<keyword evidence="9" id="KW-1185">Reference proteome</keyword>
<sequence length="547" mass="61858">MRIRFPTRRWVSGQAPSSESPRGAAQSQLSRSASTLKIAAPRAVCNRRRRFRYGPEGRLELAPYRPSGRCSVVLLMRSQVMTTTWKPSTLGKLLTRAPDWALELDGGRVHLAVNGETTQMDVDELEGLPIKAGVFWARLIIPLPDGKKLQLGGISKNNAKQCVHAVAAAIAAKRQCDQIADWVHATTQACRRQIARRGWLGLEFAQRMESSKPWFPNSILDSTAGRRHLARQPLSVQDAVQTWQRPFEEFVKETNERHAIQAAEKDQHFFDQVEKSPLTEEQRKAVMCFDNRVLLVASAGSGKTSTMVAKAGYALRHGYFPPERMLLLAFNTDAAAELRERVRARLGPLGLPADQVVAKTFHAFGLDVIGRATGRKPSLAPWLESGTDLETLVGLIDALKDRDPEFRVQWDLYRIVLWQDLPKFGKEEENPNAWSSEARREGFWTLNGEVVKSQGEVVLANWLFYNGVRYVYEGDYEHDTADANYRQYRPDFYLPDAKAYLEHWALDESGEPPKAFVGYKEGMTWKRALHQQHGTILLETTAYFRPS</sequence>
<organism evidence="8 9">
    <name type="scientific">Variovorax ureilyticus</name>
    <dbReference type="NCBI Taxonomy" id="1836198"/>
    <lineage>
        <taxon>Bacteria</taxon>
        <taxon>Pseudomonadati</taxon>
        <taxon>Pseudomonadota</taxon>
        <taxon>Betaproteobacteria</taxon>
        <taxon>Burkholderiales</taxon>
        <taxon>Comamonadaceae</taxon>
        <taxon>Variovorax</taxon>
    </lineage>
</organism>
<comment type="caution">
    <text evidence="8">The sequence shown here is derived from an EMBL/GenBank/DDBJ whole genome shotgun (WGS) entry which is preliminary data.</text>
</comment>
<dbReference type="SUPFAM" id="SSF52540">
    <property type="entry name" value="P-loop containing nucleoside triphosphate hydrolases"/>
    <property type="match status" value="1"/>
</dbReference>
<evidence type="ECO:0000256" key="5">
    <source>
        <dbReference type="PROSITE-ProRule" id="PRU00560"/>
    </source>
</evidence>
<dbReference type="Proteomes" id="UP001365846">
    <property type="component" value="Unassembled WGS sequence"/>
</dbReference>
<protein>
    <submittedName>
        <fullName evidence="8">UvrD-helicase domain-containing protein</fullName>
    </submittedName>
</protein>
<keyword evidence="2 5" id="KW-0378">Hydrolase</keyword>
<dbReference type="InterPro" id="IPR022161">
    <property type="entry name" value="Helicase_IV_N"/>
</dbReference>
<feature type="region of interest" description="Disordered" evidence="6">
    <location>
        <begin position="1"/>
        <end position="33"/>
    </location>
</feature>
<dbReference type="Gene3D" id="3.40.50.300">
    <property type="entry name" value="P-loop containing nucleotide triphosphate hydrolases"/>
    <property type="match status" value="1"/>
</dbReference>
<reference evidence="8 9" key="1">
    <citation type="submission" date="2024-03" db="EMBL/GenBank/DDBJ databases">
        <title>Novel species of the genus Variovorax.</title>
        <authorList>
            <person name="Liu Q."/>
            <person name="Xin Y.-H."/>
        </authorList>
    </citation>
    <scope>NUCLEOTIDE SEQUENCE [LARGE SCALE GENOMIC DNA]</scope>
    <source>
        <strain evidence="8 9">KACC 18899</strain>
    </source>
</reference>
<dbReference type="InterPro" id="IPR014016">
    <property type="entry name" value="UvrD-like_ATP-bd"/>
</dbReference>
<proteinExistence type="predicted"/>
<dbReference type="Pfam" id="PF00580">
    <property type="entry name" value="UvrD-helicase"/>
    <property type="match status" value="1"/>
</dbReference>
<evidence type="ECO:0000259" key="7">
    <source>
        <dbReference type="PROSITE" id="PS51198"/>
    </source>
</evidence>
<dbReference type="PANTHER" id="PTHR11070">
    <property type="entry name" value="UVRD / RECB / PCRA DNA HELICASE FAMILY MEMBER"/>
    <property type="match status" value="1"/>
</dbReference>
<dbReference type="InterPro" id="IPR000212">
    <property type="entry name" value="DNA_helicase_UvrD/REP"/>
</dbReference>
<dbReference type="PROSITE" id="PS51198">
    <property type="entry name" value="UVRD_HELICASE_ATP_BIND"/>
    <property type="match status" value="1"/>
</dbReference>
<accession>A0ABU8VRL6</accession>
<gene>
    <name evidence="8" type="ORF">WKW77_34615</name>
</gene>
<evidence type="ECO:0000256" key="1">
    <source>
        <dbReference type="ARBA" id="ARBA00022741"/>
    </source>
</evidence>
<name>A0ABU8VRL6_9BURK</name>